<dbReference type="AlphaFoldDB" id="M4NG80"/>
<dbReference type="EMBL" id="CP003470">
    <property type="protein sequence ID" value="AGG89904.1"/>
    <property type="molecule type" value="Genomic_DNA"/>
</dbReference>
<name>M4NG80_9GAMM</name>
<protein>
    <submittedName>
        <fullName evidence="1">Uncharacterized protein</fullName>
    </submittedName>
</protein>
<proteinExistence type="predicted"/>
<evidence type="ECO:0000313" key="2">
    <source>
        <dbReference type="Proteomes" id="UP000011859"/>
    </source>
</evidence>
<gene>
    <name evidence="1" type="ORF">R2APBS1_2827</name>
</gene>
<evidence type="ECO:0000313" key="1">
    <source>
        <dbReference type="EMBL" id="AGG89904.1"/>
    </source>
</evidence>
<dbReference type="STRING" id="666685.R2APBS1_2827"/>
<keyword evidence="2" id="KW-1185">Reference proteome</keyword>
<dbReference type="Proteomes" id="UP000011859">
    <property type="component" value="Chromosome"/>
</dbReference>
<dbReference type="KEGG" id="rhd:R2APBS1_2827"/>
<sequence length="89" mass="9401" precursor="true">MRDENNYALQRGMSRGAAASTAIIKDMKGQSDMGADYCYGYLANHISGLLGYAAAIIGHDSVRELVKQISATVDMGLASIESGASTRVN</sequence>
<reference evidence="1 2" key="1">
    <citation type="submission" date="2012-04" db="EMBL/GenBank/DDBJ databases">
        <title>Complete genome of Rhodanobacter sp. 2APBS1.</title>
        <authorList>
            <consortium name="US DOE Joint Genome Institute"/>
            <person name="Huntemann M."/>
            <person name="Wei C.-L."/>
            <person name="Han J."/>
            <person name="Detter J.C."/>
            <person name="Han C."/>
            <person name="Tapia R."/>
            <person name="Munk A.C.C."/>
            <person name="Chen A."/>
            <person name="Krypides N."/>
            <person name="Mavromatis K."/>
            <person name="Markowitz V."/>
            <person name="Szeto E."/>
            <person name="Ivanova N."/>
            <person name="Mikhailova N."/>
            <person name="Ovchinnikova G."/>
            <person name="Pagani I."/>
            <person name="Pati A."/>
            <person name="Goodwin L."/>
            <person name="Peters L."/>
            <person name="Pitluck S."/>
            <person name="Woyke T."/>
            <person name="Prakash O."/>
            <person name="Elkins J."/>
            <person name="Brown S."/>
            <person name="Palumbo A."/>
            <person name="Hemme C."/>
            <person name="Zhou J."/>
            <person name="Watson D."/>
            <person name="Jardine P."/>
            <person name="Kostka J."/>
            <person name="Green S."/>
        </authorList>
    </citation>
    <scope>NUCLEOTIDE SEQUENCE [LARGE SCALE GENOMIC DNA]</scope>
    <source>
        <strain evidence="1 2">2APBS1</strain>
    </source>
</reference>
<dbReference type="RefSeq" id="WP_015448374.1">
    <property type="nucleotide sequence ID" value="NC_020541.1"/>
</dbReference>
<dbReference type="HOGENOM" id="CLU_2452602_0_0_6"/>
<accession>M4NG80</accession>
<organism evidence="1 2">
    <name type="scientific">Rhodanobacter denitrificans</name>
    <dbReference type="NCBI Taxonomy" id="666685"/>
    <lineage>
        <taxon>Bacteria</taxon>
        <taxon>Pseudomonadati</taxon>
        <taxon>Pseudomonadota</taxon>
        <taxon>Gammaproteobacteria</taxon>
        <taxon>Lysobacterales</taxon>
        <taxon>Rhodanobacteraceae</taxon>
        <taxon>Rhodanobacter</taxon>
    </lineage>
</organism>